<sequence length="91" mass="9908">STRKGASAGSAPKWRWQALRISLGMDDVSTSPNDTQHDGESEQGAVMSSVLMHHNPTGGQLAIGVTGPAFHHHHHHQLHCSNIPIYSHWTL</sequence>
<organism evidence="1 2">
    <name type="scientific">Dunaliella salina</name>
    <name type="common">Green alga</name>
    <name type="synonym">Protococcus salinus</name>
    <dbReference type="NCBI Taxonomy" id="3046"/>
    <lineage>
        <taxon>Eukaryota</taxon>
        <taxon>Viridiplantae</taxon>
        <taxon>Chlorophyta</taxon>
        <taxon>core chlorophytes</taxon>
        <taxon>Chlorophyceae</taxon>
        <taxon>CS clade</taxon>
        <taxon>Chlamydomonadales</taxon>
        <taxon>Dunaliellaceae</taxon>
        <taxon>Dunaliella</taxon>
    </lineage>
</organism>
<evidence type="ECO:0000313" key="2">
    <source>
        <dbReference type="Proteomes" id="UP000815325"/>
    </source>
</evidence>
<evidence type="ECO:0000313" key="1">
    <source>
        <dbReference type="EMBL" id="KAF5825661.1"/>
    </source>
</evidence>
<dbReference type="EMBL" id="MU072266">
    <property type="protein sequence ID" value="KAF5825661.1"/>
    <property type="molecule type" value="Genomic_DNA"/>
</dbReference>
<dbReference type="Proteomes" id="UP000815325">
    <property type="component" value="Unassembled WGS sequence"/>
</dbReference>
<keyword evidence="2" id="KW-1185">Reference proteome</keyword>
<protein>
    <submittedName>
        <fullName evidence="1">Uncharacterized protein</fullName>
    </submittedName>
</protein>
<gene>
    <name evidence="1" type="ORF">DUNSADRAFT_7788</name>
</gene>
<accession>A0ABQ7FT54</accession>
<proteinExistence type="predicted"/>
<feature type="non-terminal residue" evidence="1">
    <location>
        <position position="1"/>
    </location>
</feature>
<name>A0ABQ7FT54_DUNSA</name>
<reference evidence="1" key="1">
    <citation type="submission" date="2017-08" db="EMBL/GenBank/DDBJ databases">
        <authorList>
            <person name="Polle J.E."/>
            <person name="Barry K."/>
            <person name="Cushman J."/>
            <person name="Schmutz J."/>
            <person name="Tran D."/>
            <person name="Hathwaick L.T."/>
            <person name="Yim W.C."/>
            <person name="Jenkins J."/>
            <person name="Mckie-Krisberg Z.M."/>
            <person name="Prochnik S."/>
            <person name="Lindquist E."/>
            <person name="Dockter R.B."/>
            <person name="Adam C."/>
            <person name="Molina H."/>
            <person name="Bunkerborg J."/>
            <person name="Jin E."/>
            <person name="Buchheim M."/>
            <person name="Magnuson J."/>
        </authorList>
    </citation>
    <scope>NUCLEOTIDE SEQUENCE</scope>
    <source>
        <strain evidence="1">CCAP 19/18</strain>
    </source>
</reference>
<comment type="caution">
    <text evidence="1">The sequence shown here is derived from an EMBL/GenBank/DDBJ whole genome shotgun (WGS) entry which is preliminary data.</text>
</comment>
<feature type="non-terminal residue" evidence="1">
    <location>
        <position position="91"/>
    </location>
</feature>